<dbReference type="Proteomes" id="UP000828390">
    <property type="component" value="Unassembled WGS sequence"/>
</dbReference>
<feature type="region of interest" description="Disordered" evidence="1">
    <location>
        <begin position="37"/>
        <end position="64"/>
    </location>
</feature>
<dbReference type="EMBL" id="JAIWYP010000003">
    <property type="protein sequence ID" value="KAH3844853.1"/>
    <property type="molecule type" value="Genomic_DNA"/>
</dbReference>
<evidence type="ECO:0000313" key="3">
    <source>
        <dbReference type="Proteomes" id="UP000828390"/>
    </source>
</evidence>
<proteinExistence type="predicted"/>
<keyword evidence="3" id="KW-1185">Reference proteome</keyword>
<organism evidence="2 3">
    <name type="scientific">Dreissena polymorpha</name>
    <name type="common">Zebra mussel</name>
    <name type="synonym">Mytilus polymorpha</name>
    <dbReference type="NCBI Taxonomy" id="45954"/>
    <lineage>
        <taxon>Eukaryota</taxon>
        <taxon>Metazoa</taxon>
        <taxon>Spiralia</taxon>
        <taxon>Lophotrochozoa</taxon>
        <taxon>Mollusca</taxon>
        <taxon>Bivalvia</taxon>
        <taxon>Autobranchia</taxon>
        <taxon>Heteroconchia</taxon>
        <taxon>Euheterodonta</taxon>
        <taxon>Imparidentia</taxon>
        <taxon>Neoheterodontei</taxon>
        <taxon>Myida</taxon>
        <taxon>Dreissenoidea</taxon>
        <taxon>Dreissenidae</taxon>
        <taxon>Dreissena</taxon>
    </lineage>
</organism>
<comment type="caution">
    <text evidence="2">The sequence shown here is derived from an EMBL/GenBank/DDBJ whole genome shotgun (WGS) entry which is preliminary data.</text>
</comment>
<gene>
    <name evidence="2" type="ORF">DPMN_087119</name>
</gene>
<dbReference type="AlphaFoldDB" id="A0A9D4KRN4"/>
<accession>A0A9D4KRN4</accession>
<name>A0A9D4KRN4_DREPO</name>
<protein>
    <submittedName>
        <fullName evidence="2">Uncharacterized protein</fullName>
    </submittedName>
</protein>
<reference evidence="2" key="2">
    <citation type="submission" date="2020-11" db="EMBL/GenBank/DDBJ databases">
        <authorList>
            <person name="McCartney M.A."/>
            <person name="Auch B."/>
            <person name="Kono T."/>
            <person name="Mallez S."/>
            <person name="Becker A."/>
            <person name="Gohl D.M."/>
            <person name="Silverstein K.A.T."/>
            <person name="Koren S."/>
            <person name="Bechman K.B."/>
            <person name="Herman A."/>
            <person name="Abrahante J.E."/>
            <person name="Garbe J."/>
        </authorList>
    </citation>
    <scope>NUCLEOTIDE SEQUENCE</scope>
    <source>
        <strain evidence="2">Duluth1</strain>
        <tissue evidence="2">Whole animal</tissue>
    </source>
</reference>
<evidence type="ECO:0000256" key="1">
    <source>
        <dbReference type="SAM" id="MobiDB-lite"/>
    </source>
</evidence>
<reference evidence="2" key="1">
    <citation type="journal article" date="2019" name="bioRxiv">
        <title>The Genome of the Zebra Mussel, Dreissena polymorpha: A Resource for Invasive Species Research.</title>
        <authorList>
            <person name="McCartney M.A."/>
            <person name="Auch B."/>
            <person name="Kono T."/>
            <person name="Mallez S."/>
            <person name="Zhang Y."/>
            <person name="Obille A."/>
            <person name="Becker A."/>
            <person name="Abrahante J.E."/>
            <person name="Garbe J."/>
            <person name="Badalamenti J.P."/>
            <person name="Herman A."/>
            <person name="Mangelson H."/>
            <person name="Liachko I."/>
            <person name="Sullivan S."/>
            <person name="Sone E.D."/>
            <person name="Koren S."/>
            <person name="Silverstein K.A.T."/>
            <person name="Beckman K.B."/>
            <person name="Gohl D.M."/>
        </authorList>
    </citation>
    <scope>NUCLEOTIDE SEQUENCE</scope>
    <source>
        <strain evidence="2">Duluth1</strain>
        <tissue evidence="2">Whole animal</tissue>
    </source>
</reference>
<sequence>MVTVRHKDRILTRDASHLKPVLASPPSHDDFVRQEIAVHQPEQQPLRRSSRERKLPRKYDITVA</sequence>
<evidence type="ECO:0000313" key="2">
    <source>
        <dbReference type="EMBL" id="KAH3844853.1"/>
    </source>
</evidence>